<dbReference type="AlphaFoldDB" id="A0A7V5RNE6"/>
<dbReference type="GO" id="GO:0004176">
    <property type="term" value="F:ATP-dependent peptidase activity"/>
    <property type="evidence" value="ECO:0007669"/>
    <property type="project" value="InterPro"/>
</dbReference>
<evidence type="ECO:0000313" key="7">
    <source>
        <dbReference type="EMBL" id="HHM01532.1"/>
    </source>
</evidence>
<evidence type="ECO:0000256" key="1">
    <source>
        <dbReference type="ARBA" id="ARBA00007039"/>
    </source>
</evidence>
<accession>A0A7V5RNE6</accession>
<proteinExistence type="inferred from homology"/>
<comment type="similarity">
    <text evidence="1 6">Belongs to the peptidase S14 family.</text>
</comment>
<sequence length="183" mass="20396">MIDQDLIKHRIVFITGSIDEQLSNSVISNLLKLAHISDSEPIEIYINSPGGSIDQGLAIIDVMNILGKKHGNLHIATVCLGQASSMAAWILAAGKKGRRYASENAKIMIHQASAGIRGETSDLFNFIQHLKSREDKMVSMFSQWTGQTKRKIRKDMERDFYMTSEAAMRYGIIDHIMTGEGDE</sequence>
<dbReference type="GO" id="GO:0051117">
    <property type="term" value="F:ATPase binding"/>
    <property type="evidence" value="ECO:0007669"/>
    <property type="project" value="TreeGrafter"/>
</dbReference>
<comment type="catalytic activity">
    <reaction evidence="5">
        <text>Hydrolysis of proteins to small peptides in the presence of ATP and magnesium. alpha-casein is the usual test substrate. In the absence of ATP, only oligopeptides shorter than five residues are hydrolyzed (such as succinyl-Leu-Tyr-|-NHMec, and Leu-Tyr-Leu-|-Tyr-Trp, in which cleavage of the -Tyr-|-Leu- and -Tyr-|-Trp bonds also occurs).</text>
        <dbReference type="EC" id="3.4.21.92"/>
    </reaction>
</comment>
<dbReference type="PANTHER" id="PTHR10381">
    <property type="entry name" value="ATP-DEPENDENT CLP PROTEASE PROTEOLYTIC SUBUNIT"/>
    <property type="match status" value="1"/>
</dbReference>
<name>A0A7V5RNE6_CALAY</name>
<evidence type="ECO:0000256" key="2">
    <source>
        <dbReference type="ARBA" id="ARBA00022670"/>
    </source>
</evidence>
<feature type="active site" evidence="5">
    <location>
        <position position="85"/>
    </location>
</feature>
<evidence type="ECO:0000256" key="3">
    <source>
        <dbReference type="ARBA" id="ARBA00022801"/>
    </source>
</evidence>
<dbReference type="PANTHER" id="PTHR10381:SF11">
    <property type="entry name" value="ATP-DEPENDENT CLP PROTEASE PROTEOLYTIC SUBUNIT, MITOCHONDRIAL"/>
    <property type="match status" value="1"/>
</dbReference>
<dbReference type="GO" id="GO:0009368">
    <property type="term" value="C:endopeptidase Clp complex"/>
    <property type="evidence" value="ECO:0007669"/>
    <property type="project" value="TreeGrafter"/>
</dbReference>
<protein>
    <recommendedName>
        <fullName evidence="6">ATP-dependent Clp protease proteolytic subunit</fullName>
    </recommendedName>
</protein>
<comment type="caution">
    <text evidence="7">The sequence shown here is derived from an EMBL/GenBank/DDBJ whole genome shotgun (WGS) entry which is preliminary data.</text>
</comment>
<dbReference type="CDD" id="cd07017">
    <property type="entry name" value="S14_ClpP_2"/>
    <property type="match status" value="1"/>
</dbReference>
<evidence type="ECO:0000256" key="4">
    <source>
        <dbReference type="ARBA" id="ARBA00022825"/>
    </source>
</evidence>
<evidence type="ECO:0000256" key="5">
    <source>
        <dbReference type="PROSITE-ProRule" id="PRU10085"/>
    </source>
</evidence>
<dbReference type="Pfam" id="PF00574">
    <property type="entry name" value="CLP_protease"/>
    <property type="match status" value="1"/>
</dbReference>
<dbReference type="InterPro" id="IPR029045">
    <property type="entry name" value="ClpP/crotonase-like_dom_sf"/>
</dbReference>
<dbReference type="EMBL" id="DRLI01000039">
    <property type="protein sequence ID" value="HHM01532.1"/>
    <property type="molecule type" value="Genomic_DNA"/>
</dbReference>
<dbReference type="GO" id="GO:0004252">
    <property type="term" value="F:serine-type endopeptidase activity"/>
    <property type="evidence" value="ECO:0007669"/>
    <property type="project" value="InterPro"/>
</dbReference>
<dbReference type="Proteomes" id="UP000885771">
    <property type="component" value="Unassembled WGS sequence"/>
</dbReference>
<organism evidence="7">
    <name type="scientific">Caldithrix abyssi</name>
    <dbReference type="NCBI Taxonomy" id="187145"/>
    <lineage>
        <taxon>Bacteria</taxon>
        <taxon>Pseudomonadati</taxon>
        <taxon>Calditrichota</taxon>
        <taxon>Calditrichia</taxon>
        <taxon>Calditrichales</taxon>
        <taxon>Calditrichaceae</taxon>
        <taxon>Caldithrix</taxon>
    </lineage>
</organism>
<keyword evidence="2 7" id="KW-0645">Protease</keyword>
<reference evidence="7" key="1">
    <citation type="journal article" date="2020" name="mSystems">
        <title>Genome- and Community-Level Interaction Insights into Carbon Utilization and Element Cycling Functions of Hydrothermarchaeota in Hydrothermal Sediment.</title>
        <authorList>
            <person name="Zhou Z."/>
            <person name="Liu Y."/>
            <person name="Xu W."/>
            <person name="Pan J."/>
            <person name="Luo Z.H."/>
            <person name="Li M."/>
        </authorList>
    </citation>
    <scope>NUCLEOTIDE SEQUENCE [LARGE SCALE GENOMIC DNA]</scope>
    <source>
        <strain evidence="7">HyVt-460</strain>
    </source>
</reference>
<dbReference type="PRINTS" id="PR00127">
    <property type="entry name" value="CLPPROTEASEP"/>
</dbReference>
<dbReference type="InterPro" id="IPR018215">
    <property type="entry name" value="ClpP_Ser_AS"/>
</dbReference>
<dbReference type="InterPro" id="IPR001907">
    <property type="entry name" value="ClpP"/>
</dbReference>
<dbReference type="PROSITE" id="PS00381">
    <property type="entry name" value="CLP_PROTEASE_SER"/>
    <property type="match status" value="1"/>
</dbReference>
<gene>
    <name evidence="7" type="ORF">ENJ15_00855</name>
</gene>
<keyword evidence="4" id="KW-0720">Serine protease</keyword>
<evidence type="ECO:0000256" key="6">
    <source>
        <dbReference type="RuleBase" id="RU003567"/>
    </source>
</evidence>
<dbReference type="InterPro" id="IPR023562">
    <property type="entry name" value="ClpP/TepA"/>
</dbReference>
<keyword evidence="3" id="KW-0378">Hydrolase</keyword>
<dbReference type="SUPFAM" id="SSF52096">
    <property type="entry name" value="ClpP/crotonase"/>
    <property type="match status" value="1"/>
</dbReference>
<dbReference type="Gene3D" id="3.90.226.10">
    <property type="entry name" value="2-enoyl-CoA Hydratase, Chain A, domain 1"/>
    <property type="match status" value="1"/>
</dbReference>
<dbReference type="GO" id="GO:0006515">
    <property type="term" value="P:protein quality control for misfolded or incompletely synthesized proteins"/>
    <property type="evidence" value="ECO:0007669"/>
    <property type="project" value="TreeGrafter"/>
</dbReference>